<comment type="caution">
    <text evidence="2">The sequence shown here is derived from an EMBL/GenBank/DDBJ whole genome shotgun (WGS) entry which is preliminary data.</text>
</comment>
<accession>A0AAE0GTV5</accession>
<feature type="region of interest" description="Disordered" evidence="1">
    <location>
        <begin position="44"/>
        <end position="77"/>
    </location>
</feature>
<reference evidence="2 3" key="1">
    <citation type="journal article" date="2015" name="Genome Biol. Evol.">
        <title>Comparative Genomics of a Bacterivorous Green Alga Reveals Evolutionary Causalities and Consequences of Phago-Mixotrophic Mode of Nutrition.</title>
        <authorList>
            <person name="Burns J.A."/>
            <person name="Paasch A."/>
            <person name="Narechania A."/>
            <person name="Kim E."/>
        </authorList>
    </citation>
    <scope>NUCLEOTIDE SEQUENCE [LARGE SCALE GENOMIC DNA]</scope>
    <source>
        <strain evidence="2 3">PLY_AMNH</strain>
    </source>
</reference>
<protein>
    <submittedName>
        <fullName evidence="2">Uncharacterized protein</fullName>
    </submittedName>
</protein>
<evidence type="ECO:0000313" key="2">
    <source>
        <dbReference type="EMBL" id="KAK3284234.1"/>
    </source>
</evidence>
<name>A0AAE0GTV5_9CHLO</name>
<feature type="non-terminal residue" evidence="2">
    <location>
        <position position="1"/>
    </location>
</feature>
<organism evidence="2 3">
    <name type="scientific">Cymbomonas tetramitiformis</name>
    <dbReference type="NCBI Taxonomy" id="36881"/>
    <lineage>
        <taxon>Eukaryota</taxon>
        <taxon>Viridiplantae</taxon>
        <taxon>Chlorophyta</taxon>
        <taxon>Pyramimonadophyceae</taxon>
        <taxon>Pyramimonadales</taxon>
        <taxon>Pyramimonadaceae</taxon>
        <taxon>Cymbomonas</taxon>
    </lineage>
</organism>
<feature type="compositionally biased region" description="Basic and acidic residues" evidence="1">
    <location>
        <begin position="64"/>
        <end position="77"/>
    </location>
</feature>
<dbReference type="EMBL" id="LGRX02002412">
    <property type="protein sequence ID" value="KAK3284234.1"/>
    <property type="molecule type" value="Genomic_DNA"/>
</dbReference>
<dbReference type="Proteomes" id="UP001190700">
    <property type="component" value="Unassembled WGS sequence"/>
</dbReference>
<dbReference type="AlphaFoldDB" id="A0AAE0GTV5"/>
<gene>
    <name evidence="2" type="ORF">CYMTET_8105</name>
</gene>
<keyword evidence="3" id="KW-1185">Reference proteome</keyword>
<evidence type="ECO:0000256" key="1">
    <source>
        <dbReference type="SAM" id="MobiDB-lite"/>
    </source>
</evidence>
<proteinExistence type="predicted"/>
<evidence type="ECO:0000313" key="3">
    <source>
        <dbReference type="Proteomes" id="UP001190700"/>
    </source>
</evidence>
<sequence length="77" mass="8644">CGGVVDGFGYHYLARKRMGIFTYRHDAVQDVLVEMLRKVPFAVETSGGSGGDGLQFLKTRHSLRRPDVDREKKSEDS</sequence>